<feature type="region of interest" description="Disordered" evidence="1">
    <location>
        <begin position="27"/>
        <end position="49"/>
    </location>
</feature>
<gene>
    <name evidence="3" type="ORF">CLV45_0986</name>
</gene>
<proteinExistence type="predicted"/>
<evidence type="ECO:0008006" key="5">
    <source>
        <dbReference type="Google" id="ProtNLM"/>
    </source>
</evidence>
<feature type="signal peptide" evidence="2">
    <location>
        <begin position="1"/>
        <end position="22"/>
    </location>
</feature>
<evidence type="ECO:0000256" key="1">
    <source>
        <dbReference type="SAM" id="MobiDB-lite"/>
    </source>
</evidence>
<evidence type="ECO:0000313" key="3">
    <source>
        <dbReference type="EMBL" id="PJJ59567.1"/>
    </source>
</evidence>
<name>A0A2M9BNP2_9BACT</name>
<feature type="compositionally biased region" description="Pro residues" evidence="1">
    <location>
        <begin position="40"/>
        <end position="49"/>
    </location>
</feature>
<dbReference type="EMBL" id="PGFA01000001">
    <property type="protein sequence ID" value="PJJ59567.1"/>
    <property type="molecule type" value="Genomic_DNA"/>
</dbReference>
<keyword evidence="4" id="KW-1185">Reference proteome</keyword>
<evidence type="ECO:0000313" key="4">
    <source>
        <dbReference type="Proteomes" id="UP000228535"/>
    </source>
</evidence>
<sequence>MPAAYQATLSILAALCAGVLLGCESKNTTPTITPTTAPTATPPRPRPPVPAPNATLYKDSTYELTGPAQHYATIVRKGQPDPPPRPGAAILFQNEALYVLGDTALRGEFELTQRFTYRHAFADFPASPGRGPHRRPDFTTNPQARLYITRITEGAKEPANFAGHYRLVTWGCGSSCQMSALVDQHTGRIYDVPETALGLEYRLNSRLLITDHLTDEGYSSTFVVNSMYPAPTFYLWTGKQFRKLE</sequence>
<feature type="compositionally biased region" description="Low complexity" evidence="1">
    <location>
        <begin position="27"/>
        <end position="39"/>
    </location>
</feature>
<reference evidence="3 4" key="1">
    <citation type="submission" date="2017-11" db="EMBL/GenBank/DDBJ databases">
        <title>Genomic Encyclopedia of Archaeal and Bacterial Type Strains, Phase II (KMG-II): From Individual Species to Whole Genera.</title>
        <authorList>
            <person name="Goeker M."/>
        </authorList>
    </citation>
    <scope>NUCLEOTIDE SEQUENCE [LARGE SCALE GENOMIC DNA]</scope>
    <source>
        <strain evidence="3 4">DSM 11115</strain>
    </source>
</reference>
<accession>A0A2M9BNP2</accession>
<evidence type="ECO:0000256" key="2">
    <source>
        <dbReference type="SAM" id="SignalP"/>
    </source>
</evidence>
<keyword evidence="2" id="KW-0732">Signal</keyword>
<dbReference type="AlphaFoldDB" id="A0A2M9BNP2"/>
<organism evidence="3 4">
    <name type="scientific">Hymenobacter chitinivorans DSM 11115</name>
    <dbReference type="NCBI Taxonomy" id="1121954"/>
    <lineage>
        <taxon>Bacteria</taxon>
        <taxon>Pseudomonadati</taxon>
        <taxon>Bacteroidota</taxon>
        <taxon>Cytophagia</taxon>
        <taxon>Cytophagales</taxon>
        <taxon>Hymenobacteraceae</taxon>
        <taxon>Hymenobacter</taxon>
    </lineage>
</organism>
<protein>
    <recommendedName>
        <fullName evidence="5">DKNYY family protein</fullName>
    </recommendedName>
</protein>
<feature type="chain" id="PRO_5014676781" description="DKNYY family protein" evidence="2">
    <location>
        <begin position="23"/>
        <end position="245"/>
    </location>
</feature>
<dbReference type="Proteomes" id="UP000228535">
    <property type="component" value="Unassembled WGS sequence"/>
</dbReference>
<comment type="caution">
    <text evidence="3">The sequence shown here is derived from an EMBL/GenBank/DDBJ whole genome shotgun (WGS) entry which is preliminary data.</text>
</comment>